<keyword evidence="3 7" id="KW-0028">Amino-acid biosynthesis</keyword>
<feature type="binding site" evidence="7">
    <location>
        <position position="37"/>
    </location>
    <ligand>
        <name>3-phosphoshikimate</name>
        <dbReference type="ChEBI" id="CHEBI:145989"/>
    </ligand>
</feature>
<feature type="active site" description="Proton acceptor" evidence="7">
    <location>
        <position position="363"/>
    </location>
</feature>
<dbReference type="InterPro" id="IPR036968">
    <property type="entry name" value="Enolpyruvate_Tfrase_sf"/>
</dbReference>
<feature type="binding site" evidence="7">
    <location>
        <position position="462"/>
    </location>
    <ligand>
        <name>phosphoenolpyruvate</name>
        <dbReference type="ChEBI" id="CHEBI:58702"/>
    </ligand>
</feature>
<dbReference type="Pfam" id="PF00275">
    <property type="entry name" value="EPSP_synthase"/>
    <property type="match status" value="2"/>
</dbReference>
<evidence type="ECO:0000256" key="6">
    <source>
        <dbReference type="ARBA" id="ARBA00044633"/>
    </source>
</evidence>
<dbReference type="PANTHER" id="PTHR21090:SF5">
    <property type="entry name" value="PENTAFUNCTIONAL AROM POLYPEPTIDE"/>
    <property type="match status" value="1"/>
</dbReference>
<proteinExistence type="inferred from homology"/>
<feature type="domain" description="Enolpyruvate transferase" evidence="8">
    <location>
        <begin position="25"/>
        <end position="251"/>
    </location>
</feature>
<comment type="pathway">
    <text evidence="1 7">Metabolic intermediate biosynthesis; chorismate biosynthesis; chorismate from D-erythrose 4-phosphate and phosphoenolpyruvate: step 6/7.</text>
</comment>
<feature type="binding site" evidence="7">
    <location>
        <position position="37"/>
    </location>
    <ligand>
        <name>phosphoenolpyruvate</name>
        <dbReference type="ChEBI" id="CHEBI:58702"/>
    </ligand>
</feature>
<dbReference type="InterPro" id="IPR006264">
    <property type="entry name" value="EPSP_synthase"/>
</dbReference>
<comment type="function">
    <text evidence="7">Catalyzes the transfer of the enolpyruvyl moiety of phosphoenolpyruvate (PEP) to the 5-hydroxyl of shikimate-3-phosphate (S3P) to produce enolpyruvyl shikimate-3-phosphate and inorganic phosphate.</text>
</comment>
<comment type="catalytic activity">
    <reaction evidence="6">
        <text>3-phosphoshikimate + phosphoenolpyruvate = 5-O-(1-carboxyvinyl)-3-phosphoshikimate + phosphate</text>
        <dbReference type="Rhea" id="RHEA:21256"/>
        <dbReference type="ChEBI" id="CHEBI:43474"/>
        <dbReference type="ChEBI" id="CHEBI:57701"/>
        <dbReference type="ChEBI" id="CHEBI:58702"/>
        <dbReference type="ChEBI" id="CHEBI:145989"/>
        <dbReference type="EC" id="2.5.1.19"/>
    </reaction>
    <physiologicalReaction direction="left-to-right" evidence="6">
        <dbReference type="Rhea" id="RHEA:21257"/>
    </physiologicalReaction>
</comment>
<feature type="binding site" evidence="7">
    <location>
        <position position="191"/>
    </location>
    <ligand>
        <name>phosphoenolpyruvate</name>
        <dbReference type="ChEBI" id="CHEBI:58702"/>
    </ligand>
</feature>
<dbReference type="RefSeq" id="WP_252673543.1">
    <property type="nucleotide sequence ID" value="NZ_CP099547.1"/>
</dbReference>
<dbReference type="HAMAP" id="MF_00210">
    <property type="entry name" value="EPSP_synth"/>
    <property type="match status" value="1"/>
</dbReference>
<organism evidence="9 10">
    <name type="scientific">Arcanobacterium pinnipediorum</name>
    <dbReference type="NCBI Taxonomy" id="1503041"/>
    <lineage>
        <taxon>Bacteria</taxon>
        <taxon>Bacillati</taxon>
        <taxon>Actinomycetota</taxon>
        <taxon>Actinomycetes</taxon>
        <taxon>Actinomycetales</taxon>
        <taxon>Actinomycetaceae</taxon>
        <taxon>Arcanobacterium</taxon>
    </lineage>
</organism>
<keyword evidence="5 7" id="KW-0057">Aromatic amino acid biosynthesis</keyword>
<feature type="binding site" evidence="7">
    <location>
        <position position="141"/>
    </location>
    <ligand>
        <name>phosphoenolpyruvate</name>
        <dbReference type="ChEBI" id="CHEBI:58702"/>
    </ligand>
</feature>
<dbReference type="Gene3D" id="3.65.10.10">
    <property type="entry name" value="Enolpyruvate transferase domain"/>
    <property type="match status" value="2"/>
</dbReference>
<dbReference type="PIRSF" id="PIRSF000505">
    <property type="entry name" value="EPSPS"/>
    <property type="match status" value="1"/>
</dbReference>
<feature type="binding site" evidence="7">
    <location>
        <position position="218"/>
    </location>
    <ligand>
        <name>3-phosphoshikimate</name>
        <dbReference type="ChEBI" id="CHEBI:145989"/>
    </ligand>
</feature>
<dbReference type="InterPro" id="IPR023193">
    <property type="entry name" value="EPSP_synthase_CS"/>
</dbReference>
<sequence length="478" mass="50960">MSKHRMISDSPENSWWHAPTVPANYRLTSRISLPGSKSLTARWMILAATGSEPVELYGALKSQDTFVMAEALTTLGAQVKWNAHSCIIYPLPRTESGHIRIRGNISIHAHQAGTVMRFILPLAAMATGKVTIECATNARHRPISGLVRALTDLGVTITSPSTTGVNFPLTIEAHGPITGGRLTLDSGASSQFLSALLLSAPLMENGLVIDLSPQQLPSAPHVAMTVDVMRQAGHTVVVDNNSWSVLPTKPNPRPIGDLKTASAAQPPSAQRKSVHTGYGQRIDIEPDLSNAGPFLGAAMVTGGEITIENWPQNSTQPGRAYLELLRMAGGKLHVQPTAAGSKLICHGPQTIKPLDVDMGDVGELVPTIAAICAFAPGRSFLRNIGHLRGHETDRLEALTATLNRVGVSAYTRGDTLVIDADPRKLHGGDLHSYADHRMATCGAILGLGIAGVRVDNIEATAKTFPQFATMWQTMITNG</sequence>
<accession>A0ABY5AIB9</accession>
<evidence type="ECO:0000256" key="7">
    <source>
        <dbReference type="HAMAP-Rule" id="MF_00210"/>
    </source>
</evidence>
<name>A0ABY5AIB9_9ACTO</name>
<keyword evidence="10" id="KW-1185">Reference proteome</keyword>
<feature type="binding site" evidence="7">
    <location>
        <position position="390"/>
    </location>
    <ligand>
        <name>3-phosphoshikimate</name>
        <dbReference type="ChEBI" id="CHEBI:145989"/>
    </ligand>
</feature>
<feature type="binding site" evidence="7">
    <location>
        <position position="42"/>
    </location>
    <ligand>
        <name>3-phosphoshikimate</name>
        <dbReference type="ChEBI" id="CHEBI:145989"/>
    </ligand>
</feature>
<keyword evidence="7" id="KW-0963">Cytoplasm</keyword>
<evidence type="ECO:0000256" key="1">
    <source>
        <dbReference type="ARBA" id="ARBA00004811"/>
    </source>
</evidence>
<evidence type="ECO:0000259" key="8">
    <source>
        <dbReference type="Pfam" id="PF00275"/>
    </source>
</evidence>
<feature type="binding site" evidence="7">
    <location>
        <position position="394"/>
    </location>
    <ligand>
        <name>phosphoenolpyruvate</name>
        <dbReference type="ChEBI" id="CHEBI:58702"/>
    </ligand>
</feature>
<dbReference type="InterPro" id="IPR001986">
    <property type="entry name" value="Enolpyruvate_Tfrase_dom"/>
</dbReference>
<feature type="binding site" evidence="7">
    <location>
        <position position="113"/>
    </location>
    <ligand>
        <name>phosphoenolpyruvate</name>
        <dbReference type="ChEBI" id="CHEBI:58702"/>
    </ligand>
</feature>
<dbReference type="InterPro" id="IPR013792">
    <property type="entry name" value="RNA3'P_cycl/enolpyr_Trfase_a/b"/>
</dbReference>
<feature type="binding site" evidence="7">
    <location>
        <position position="437"/>
    </location>
    <ligand>
        <name>phosphoenolpyruvate</name>
        <dbReference type="ChEBI" id="CHEBI:58702"/>
    </ligand>
</feature>
<feature type="binding site" evidence="7">
    <location>
        <position position="189"/>
    </location>
    <ligand>
        <name>3-phosphoshikimate</name>
        <dbReference type="ChEBI" id="CHEBI:145989"/>
    </ligand>
</feature>
<gene>
    <name evidence="7" type="primary">aroA</name>
    <name evidence="9" type="ORF">NG665_01410</name>
</gene>
<comment type="subunit">
    <text evidence="7">Monomer.</text>
</comment>
<evidence type="ECO:0000256" key="2">
    <source>
        <dbReference type="ARBA" id="ARBA00009948"/>
    </source>
</evidence>
<dbReference type="PANTHER" id="PTHR21090">
    <property type="entry name" value="AROM/DEHYDROQUINATE SYNTHASE"/>
    <property type="match status" value="1"/>
</dbReference>
<evidence type="ECO:0000256" key="5">
    <source>
        <dbReference type="ARBA" id="ARBA00023141"/>
    </source>
</evidence>
<evidence type="ECO:0000256" key="4">
    <source>
        <dbReference type="ARBA" id="ARBA00022679"/>
    </source>
</evidence>
<reference evidence="9" key="1">
    <citation type="submission" date="2022-06" db="EMBL/GenBank/DDBJ databases">
        <title>Complete Genome Sequence of Arcanobacterium pinnipediorum strain DSM 28752 isolated from a harbour seal.</title>
        <authorList>
            <person name="Borowiak M."/>
            <person name="Kreitlow A."/>
            <person name="Alssahen M."/>
            <person name="Malorny B."/>
            <person name="Laemmler C."/>
            <person name="Prenger-Berninghoff E."/>
            <person name="Siebert U."/>
            <person name="Ploetz M."/>
            <person name="Abdulmawjood A."/>
        </authorList>
    </citation>
    <scope>NUCLEOTIDE SEQUENCE</scope>
    <source>
        <strain evidence="9">DSM 28752</strain>
    </source>
</reference>
<feature type="binding site" evidence="7">
    <location>
        <position position="191"/>
    </location>
    <ligand>
        <name>3-phosphoshikimate</name>
        <dbReference type="ChEBI" id="CHEBI:145989"/>
    </ligand>
</feature>
<dbReference type="PROSITE" id="PS00885">
    <property type="entry name" value="EPSP_SYNTHASE_2"/>
    <property type="match status" value="1"/>
</dbReference>
<comment type="similarity">
    <text evidence="2 7">Belongs to the EPSP synthase family.</text>
</comment>
<dbReference type="EMBL" id="CP099547">
    <property type="protein sequence ID" value="USR79678.1"/>
    <property type="molecule type" value="Genomic_DNA"/>
</dbReference>
<dbReference type="Proteomes" id="UP001056109">
    <property type="component" value="Chromosome"/>
</dbReference>
<protein>
    <recommendedName>
        <fullName evidence="7">3-phosphoshikimate 1-carboxyvinyltransferase</fullName>
        <ecNumber evidence="7">2.5.1.19</ecNumber>
    </recommendedName>
    <alternativeName>
        <fullName evidence="7">5-enolpyruvylshikimate-3-phosphate synthase</fullName>
        <shortName evidence="7">EPSP synthase</shortName>
        <shortName evidence="7">EPSPS</shortName>
    </alternativeName>
</protein>
<evidence type="ECO:0000313" key="10">
    <source>
        <dbReference type="Proteomes" id="UP001056109"/>
    </source>
</evidence>
<evidence type="ECO:0000256" key="3">
    <source>
        <dbReference type="ARBA" id="ARBA00022605"/>
    </source>
</evidence>
<keyword evidence="4 7" id="KW-0808">Transferase</keyword>
<feature type="binding site" evidence="7">
    <location>
        <position position="190"/>
    </location>
    <ligand>
        <name>3-phosphoshikimate</name>
        <dbReference type="ChEBI" id="CHEBI:145989"/>
    </ligand>
</feature>
<evidence type="ECO:0000313" key="9">
    <source>
        <dbReference type="EMBL" id="USR79678.1"/>
    </source>
</evidence>
<dbReference type="SUPFAM" id="SSF55205">
    <property type="entry name" value="EPT/RTPC-like"/>
    <property type="match status" value="1"/>
</dbReference>
<feature type="binding site" evidence="7">
    <location>
        <position position="38"/>
    </location>
    <ligand>
        <name>3-phosphoshikimate</name>
        <dbReference type="ChEBI" id="CHEBI:145989"/>
    </ligand>
</feature>
<feature type="domain" description="Enolpyruvate transferase" evidence="8">
    <location>
        <begin position="275"/>
        <end position="469"/>
    </location>
</feature>
<feature type="binding site" evidence="7">
    <location>
        <position position="363"/>
    </location>
    <ligand>
        <name>3-phosphoshikimate</name>
        <dbReference type="ChEBI" id="CHEBI:145989"/>
    </ligand>
</feature>
<comment type="caution">
    <text evidence="7">Lacks conserved residue(s) required for the propagation of feature annotation.</text>
</comment>
<dbReference type="EC" id="2.5.1.19" evidence="7"/>
<comment type="subcellular location">
    <subcellularLocation>
        <location evidence="7">Cytoplasm</location>
    </subcellularLocation>
</comment>